<evidence type="ECO:0000313" key="1">
    <source>
        <dbReference type="EMBL" id="MFC6951540.1"/>
    </source>
</evidence>
<reference evidence="1 2" key="1">
    <citation type="journal article" date="2019" name="Int. J. Syst. Evol. Microbiol.">
        <title>The Global Catalogue of Microorganisms (GCM) 10K type strain sequencing project: providing services to taxonomists for standard genome sequencing and annotation.</title>
        <authorList>
            <consortium name="The Broad Institute Genomics Platform"/>
            <consortium name="The Broad Institute Genome Sequencing Center for Infectious Disease"/>
            <person name="Wu L."/>
            <person name="Ma J."/>
        </authorList>
    </citation>
    <scope>NUCLEOTIDE SEQUENCE [LARGE SCALE GENOMIC DNA]</scope>
    <source>
        <strain evidence="1 2">GX26</strain>
    </source>
</reference>
<evidence type="ECO:0000313" key="2">
    <source>
        <dbReference type="Proteomes" id="UP001596395"/>
    </source>
</evidence>
<gene>
    <name evidence="1" type="ORF">ACFQGB_01570</name>
</gene>
<protein>
    <submittedName>
        <fullName evidence="1">Uncharacterized protein</fullName>
    </submittedName>
</protein>
<accession>A0ABD5V8D3</accession>
<dbReference type="RefSeq" id="WP_336348569.1">
    <property type="nucleotide sequence ID" value="NZ_JAZAQL010000001.1"/>
</dbReference>
<dbReference type="EMBL" id="JBHSXN010000001">
    <property type="protein sequence ID" value="MFC6951540.1"/>
    <property type="molecule type" value="Genomic_DNA"/>
</dbReference>
<dbReference type="Proteomes" id="UP001596395">
    <property type="component" value="Unassembled WGS sequence"/>
</dbReference>
<comment type="caution">
    <text evidence="1">The sequence shown here is derived from an EMBL/GenBank/DDBJ whole genome shotgun (WGS) entry which is preliminary data.</text>
</comment>
<dbReference type="InterPro" id="IPR006311">
    <property type="entry name" value="TAT_signal"/>
</dbReference>
<sequence length="208" mass="22480">MSRVPRRRLLARAAAGTAAALGVAGTTTALIDDDRTPAEQFNAAIEPCPGDAEKADPYFVVRGSGPMDGMVLQSDDVVAIGDSLTVSLVNESTESRTTGLRWKRDIHHRVGDRWHTVLGNEWGGYGGPQPGHEHAPGEGFRWTFPFDREGIETSLLGDSVRVCGPVEPGRYRFVFWGINPVDASSNGVEHDLVIGTEFDVVEPPDASR</sequence>
<dbReference type="AlphaFoldDB" id="A0ABD5V8D3"/>
<dbReference type="PROSITE" id="PS51318">
    <property type="entry name" value="TAT"/>
    <property type="match status" value="1"/>
</dbReference>
<name>A0ABD5V8D3_9EURY</name>
<organism evidence="1 2">
    <name type="scientific">Halorubellus litoreus</name>
    <dbReference type="NCBI Taxonomy" id="755308"/>
    <lineage>
        <taxon>Archaea</taxon>
        <taxon>Methanobacteriati</taxon>
        <taxon>Methanobacteriota</taxon>
        <taxon>Stenosarchaea group</taxon>
        <taxon>Halobacteria</taxon>
        <taxon>Halobacteriales</taxon>
        <taxon>Halorubellaceae</taxon>
        <taxon>Halorubellus</taxon>
    </lineage>
</organism>
<keyword evidence="2" id="KW-1185">Reference proteome</keyword>
<proteinExistence type="predicted"/>